<dbReference type="EMBL" id="SCWB01000012">
    <property type="protein sequence ID" value="TDM07891.1"/>
    <property type="molecule type" value="Genomic_DNA"/>
</dbReference>
<name>A0A4R6BTB3_9STAP</name>
<keyword evidence="2" id="KW-1185">Reference proteome</keyword>
<comment type="caution">
    <text evidence="1">The sequence shown here is derived from an EMBL/GenBank/DDBJ whole genome shotgun (WGS) entry which is preliminary data.</text>
</comment>
<proteinExistence type="predicted"/>
<dbReference type="AlphaFoldDB" id="A0A4R6BTB3"/>
<dbReference type="Proteomes" id="UP000294802">
    <property type="component" value="Unassembled WGS sequence"/>
</dbReference>
<evidence type="ECO:0000313" key="2">
    <source>
        <dbReference type="Proteomes" id="UP000294802"/>
    </source>
</evidence>
<reference evidence="1 2" key="1">
    <citation type="submission" date="2019-01" db="EMBL/GenBank/DDBJ databases">
        <title>Draft genome sequences of the type strains of six Macrococcus species.</title>
        <authorList>
            <person name="Mazhar S."/>
            <person name="Altermann E."/>
            <person name="Hill C."/>
            <person name="Mcauliffe O."/>
        </authorList>
    </citation>
    <scope>NUCLEOTIDE SEQUENCE [LARGE SCALE GENOMIC DNA]</scope>
    <source>
        <strain evidence="1 2">CCM4815</strain>
    </source>
</reference>
<dbReference type="RefSeq" id="WP_165981102.1">
    <property type="nucleotide sequence ID" value="NZ_SCWB01000012.1"/>
</dbReference>
<organism evidence="1 2">
    <name type="scientific">Macrococcus lamae</name>
    <dbReference type="NCBI Taxonomy" id="198484"/>
    <lineage>
        <taxon>Bacteria</taxon>
        <taxon>Bacillati</taxon>
        <taxon>Bacillota</taxon>
        <taxon>Bacilli</taxon>
        <taxon>Bacillales</taxon>
        <taxon>Staphylococcaceae</taxon>
        <taxon>Macrococcus</taxon>
    </lineage>
</organism>
<accession>A0A4R6BTB3</accession>
<gene>
    <name evidence="1" type="ORF">ERX29_07515</name>
</gene>
<evidence type="ECO:0000313" key="1">
    <source>
        <dbReference type="EMBL" id="TDM07891.1"/>
    </source>
</evidence>
<sequence>MMRDIFKGMIRLVVVFISFFVVATFTQIFTADGLSFKHYVNGINHLFSNLAHIQDFRFKISGGFIERDLFPFIFQPWLNTVKYNGYFYSFSDNSNKLQLSINWCC</sequence>
<protein>
    <submittedName>
        <fullName evidence="1">Uncharacterized protein</fullName>
    </submittedName>
</protein>